<reference evidence="2 3" key="1">
    <citation type="journal article" date="2015" name="Stand. Genomic Sci.">
        <title>Genomic Encyclopedia of Bacterial and Archaeal Type Strains, Phase III: the genomes of soil and plant-associated and newly described type strains.</title>
        <authorList>
            <person name="Whitman W.B."/>
            <person name="Woyke T."/>
            <person name="Klenk H.P."/>
            <person name="Zhou Y."/>
            <person name="Lilburn T.G."/>
            <person name="Beck B.J."/>
            <person name="De Vos P."/>
            <person name="Vandamme P."/>
            <person name="Eisen J.A."/>
            <person name="Garrity G."/>
            <person name="Hugenholtz P."/>
            <person name="Kyrpides N.C."/>
        </authorList>
    </citation>
    <scope>NUCLEOTIDE SEQUENCE [LARGE SCALE GENOMIC DNA]</scope>
    <source>
        <strain evidence="2 3">CGMCC 1.5364</strain>
    </source>
</reference>
<dbReference type="GO" id="GO:0016998">
    <property type="term" value="P:cell wall macromolecule catabolic process"/>
    <property type="evidence" value="ECO:0007669"/>
    <property type="project" value="InterPro"/>
</dbReference>
<dbReference type="EMBL" id="VLKU01000001">
    <property type="protein sequence ID" value="TWI38222.1"/>
    <property type="molecule type" value="Genomic_DNA"/>
</dbReference>
<dbReference type="Gene3D" id="1.10.530.10">
    <property type="match status" value="1"/>
</dbReference>
<keyword evidence="3" id="KW-1185">Reference proteome</keyword>
<feature type="domain" description="Glycoside hydrolase family 19 catalytic" evidence="1">
    <location>
        <begin position="23"/>
        <end position="120"/>
    </location>
</feature>
<dbReference type="SUPFAM" id="SSF53955">
    <property type="entry name" value="Lysozyme-like"/>
    <property type="match status" value="1"/>
</dbReference>
<proteinExistence type="predicted"/>
<protein>
    <submittedName>
        <fullName evidence="2">Putative chitinase</fullName>
    </submittedName>
</protein>
<dbReference type="Proteomes" id="UP000316225">
    <property type="component" value="Unassembled WGS sequence"/>
</dbReference>
<dbReference type="AlphaFoldDB" id="A0A562P162"/>
<organism evidence="2 3">
    <name type="scientific">Paracoccus sulfuroxidans</name>
    <dbReference type="NCBI Taxonomy" id="384678"/>
    <lineage>
        <taxon>Bacteria</taxon>
        <taxon>Pseudomonadati</taxon>
        <taxon>Pseudomonadota</taxon>
        <taxon>Alphaproteobacteria</taxon>
        <taxon>Rhodobacterales</taxon>
        <taxon>Paracoccaceae</taxon>
        <taxon>Paracoccus</taxon>
    </lineage>
</organism>
<dbReference type="GO" id="GO:0006032">
    <property type="term" value="P:chitin catabolic process"/>
    <property type="evidence" value="ECO:0007669"/>
    <property type="project" value="InterPro"/>
</dbReference>
<evidence type="ECO:0000313" key="3">
    <source>
        <dbReference type="Proteomes" id="UP000316225"/>
    </source>
</evidence>
<comment type="caution">
    <text evidence="2">The sequence shown here is derived from an EMBL/GenBank/DDBJ whole genome shotgun (WGS) entry which is preliminary data.</text>
</comment>
<dbReference type="InterPro" id="IPR023346">
    <property type="entry name" value="Lysozyme-like_dom_sf"/>
</dbReference>
<evidence type="ECO:0000313" key="2">
    <source>
        <dbReference type="EMBL" id="TWI38222.1"/>
    </source>
</evidence>
<dbReference type="GO" id="GO:0004568">
    <property type="term" value="F:chitinase activity"/>
    <property type="evidence" value="ECO:0007669"/>
    <property type="project" value="InterPro"/>
</dbReference>
<sequence length="189" mass="21015">MTVDVANGILDEVEKQKVTSVEHVSVIFGQCHHEAGGRLASIKETVFASHADQNPSDSTVAARLDSAFRRGVMTWVKTPYWRKDAAGKYWFGRGAIQLTHKYNYDRLGKEIGVDLVSDPAKALDPYNAGRIAAVGMIKGIFTGKRLADFRTRADMRRVVNGDYKDAKLQKSLAGYYDEYETIIKKAVIA</sequence>
<accession>A0A562P162</accession>
<evidence type="ECO:0000259" key="1">
    <source>
        <dbReference type="Pfam" id="PF00182"/>
    </source>
</evidence>
<dbReference type="Pfam" id="PF00182">
    <property type="entry name" value="Glyco_hydro_19"/>
    <property type="match status" value="1"/>
</dbReference>
<gene>
    <name evidence="2" type="ORF">IQ24_00360</name>
</gene>
<dbReference type="InterPro" id="IPR000726">
    <property type="entry name" value="Glyco_hydro_19_cat"/>
</dbReference>
<name>A0A562P162_9RHOB</name>